<keyword evidence="2 5" id="KW-0812">Transmembrane</keyword>
<dbReference type="RefSeq" id="WP_185077415.1">
    <property type="nucleotide sequence ID" value="NZ_JACHMB010000001.1"/>
</dbReference>
<dbReference type="PANTHER" id="PTHR23520:SF5">
    <property type="entry name" value="TRANSPORTER, PUTATIVE (AFU_ORTHOLOGUE AFUA_3G04000)-RELATED"/>
    <property type="match status" value="1"/>
</dbReference>
<feature type="transmembrane region" description="Helical" evidence="5">
    <location>
        <begin position="55"/>
        <end position="75"/>
    </location>
</feature>
<dbReference type="SUPFAM" id="SSF103473">
    <property type="entry name" value="MFS general substrate transporter"/>
    <property type="match status" value="1"/>
</dbReference>
<keyword evidence="3 5" id="KW-1133">Transmembrane helix</keyword>
<feature type="transmembrane region" description="Helical" evidence="5">
    <location>
        <begin position="288"/>
        <end position="308"/>
    </location>
</feature>
<evidence type="ECO:0000256" key="5">
    <source>
        <dbReference type="SAM" id="Phobius"/>
    </source>
</evidence>
<evidence type="ECO:0000256" key="3">
    <source>
        <dbReference type="ARBA" id="ARBA00022989"/>
    </source>
</evidence>
<feature type="transmembrane region" description="Helical" evidence="5">
    <location>
        <begin position="370"/>
        <end position="392"/>
    </location>
</feature>
<keyword evidence="8" id="KW-1185">Reference proteome</keyword>
<proteinExistence type="predicted"/>
<feature type="domain" description="Major facilitator superfamily (MFS) profile" evidence="6">
    <location>
        <begin position="17"/>
        <end position="403"/>
    </location>
</feature>
<organism evidence="7 8">
    <name type="scientific">Nonomuraea jabiensis</name>
    <dbReference type="NCBI Taxonomy" id="882448"/>
    <lineage>
        <taxon>Bacteria</taxon>
        <taxon>Bacillati</taxon>
        <taxon>Actinomycetota</taxon>
        <taxon>Actinomycetes</taxon>
        <taxon>Streptosporangiales</taxon>
        <taxon>Streptosporangiaceae</taxon>
        <taxon>Nonomuraea</taxon>
    </lineage>
</organism>
<dbReference type="GO" id="GO:0022857">
    <property type="term" value="F:transmembrane transporter activity"/>
    <property type="evidence" value="ECO:0007669"/>
    <property type="project" value="InterPro"/>
</dbReference>
<dbReference type="InterPro" id="IPR020846">
    <property type="entry name" value="MFS_dom"/>
</dbReference>
<feature type="transmembrane region" description="Helical" evidence="5">
    <location>
        <begin position="262"/>
        <end position="281"/>
    </location>
</feature>
<evidence type="ECO:0000256" key="2">
    <source>
        <dbReference type="ARBA" id="ARBA00022692"/>
    </source>
</evidence>
<comment type="caution">
    <text evidence="7">The sequence shown here is derived from an EMBL/GenBank/DDBJ whole genome shotgun (WGS) entry which is preliminary data.</text>
</comment>
<reference evidence="7 8" key="1">
    <citation type="submission" date="2020-08" db="EMBL/GenBank/DDBJ databases">
        <title>Sequencing the genomes of 1000 actinobacteria strains.</title>
        <authorList>
            <person name="Klenk H.-P."/>
        </authorList>
    </citation>
    <scope>NUCLEOTIDE SEQUENCE [LARGE SCALE GENOMIC DNA]</scope>
    <source>
        <strain evidence="7 8">DSM 45507</strain>
    </source>
</reference>
<dbReference type="EMBL" id="JACHMB010000001">
    <property type="protein sequence ID" value="MBB5784466.1"/>
    <property type="molecule type" value="Genomic_DNA"/>
</dbReference>
<evidence type="ECO:0000313" key="8">
    <source>
        <dbReference type="Proteomes" id="UP000579153"/>
    </source>
</evidence>
<dbReference type="Gene3D" id="1.20.1250.20">
    <property type="entry name" value="MFS general substrate transporter like domains"/>
    <property type="match status" value="1"/>
</dbReference>
<dbReference type="InterPro" id="IPR005829">
    <property type="entry name" value="Sugar_transporter_CS"/>
</dbReference>
<evidence type="ECO:0000256" key="1">
    <source>
        <dbReference type="ARBA" id="ARBA00004651"/>
    </source>
</evidence>
<dbReference type="InterPro" id="IPR011701">
    <property type="entry name" value="MFS"/>
</dbReference>
<feature type="transmembrane region" description="Helical" evidence="5">
    <location>
        <begin position="225"/>
        <end position="250"/>
    </location>
</feature>
<gene>
    <name evidence="7" type="ORF">HD596_011222</name>
</gene>
<dbReference type="PROSITE" id="PS50850">
    <property type="entry name" value="MFS"/>
    <property type="match status" value="1"/>
</dbReference>
<evidence type="ECO:0000256" key="4">
    <source>
        <dbReference type="ARBA" id="ARBA00023136"/>
    </source>
</evidence>
<dbReference type="AlphaFoldDB" id="A0A7W9LHW6"/>
<dbReference type="GO" id="GO:0005886">
    <property type="term" value="C:plasma membrane"/>
    <property type="evidence" value="ECO:0007669"/>
    <property type="project" value="UniProtKB-SubCell"/>
</dbReference>
<keyword evidence="4 5" id="KW-0472">Membrane</keyword>
<accession>A0A7W9LHW6</accession>
<dbReference type="InterPro" id="IPR036259">
    <property type="entry name" value="MFS_trans_sf"/>
</dbReference>
<feature type="transmembrane region" description="Helical" evidence="5">
    <location>
        <begin position="179"/>
        <end position="199"/>
    </location>
</feature>
<evidence type="ECO:0000313" key="7">
    <source>
        <dbReference type="EMBL" id="MBB5784466.1"/>
    </source>
</evidence>
<comment type="subcellular location">
    <subcellularLocation>
        <location evidence="1">Cell membrane</location>
        <topology evidence="1">Multi-pass membrane protein</topology>
    </subcellularLocation>
</comment>
<dbReference type="Pfam" id="PF07690">
    <property type="entry name" value="MFS_1"/>
    <property type="match status" value="1"/>
</dbReference>
<name>A0A7W9LHW6_9ACTN</name>
<dbReference type="Proteomes" id="UP000579153">
    <property type="component" value="Unassembled WGS sequence"/>
</dbReference>
<protein>
    <submittedName>
        <fullName evidence="7">MFS family permease</fullName>
    </submittedName>
</protein>
<dbReference type="PROSITE" id="PS00216">
    <property type="entry name" value="SUGAR_TRANSPORT_1"/>
    <property type="match status" value="1"/>
</dbReference>
<sequence>MPNAQLRSRFPAEVGRNGLLVIAARALRTFGYGCTSVLLAELLAQDGDAPWQTGLLLAVAAAGSVFASLMLGLFADVWGRRRTLIACGCLMAVTGVVFALSESYPVLVAAAFIGTISPSTNDNTPFSGVEQAILAQSCPPARHTAIFTCYNVTAMASGALGGLAAAALGLQTWTSAPDAAFALYAVLAAGTVTLFWRLSPQAEAPGTVRPDRSGHRGRVPGQVRLLAGLSALDALSGGLAVQAVLAWWFAHRYGATTTQLGLVFFAANLLPALAQLTAPLLARRRGLLATMLLPHTAANLLLACLPFAQNLATAVTLLLLRQTVSKIDVPARQAFTAAVVPSAHRTAAASLTSLARSVAVSAAPLAATTLLTGTLAALGAPLLLGAALGLGYDLALWRAYRGAPLPEG</sequence>
<dbReference type="PANTHER" id="PTHR23520">
    <property type="entry name" value="TRANSPORTER, PUTATIVE (AFU_ORTHOLOGUE AFUA_3G04000)-RELATED"/>
    <property type="match status" value="1"/>
</dbReference>
<evidence type="ECO:0000259" key="6">
    <source>
        <dbReference type="PROSITE" id="PS50850"/>
    </source>
</evidence>